<evidence type="ECO:0000256" key="7">
    <source>
        <dbReference type="ARBA" id="ARBA00022801"/>
    </source>
</evidence>
<comment type="similarity">
    <text evidence="2 10">Belongs to the MCH family.</text>
</comment>
<gene>
    <name evidence="10 11" type="primary">mch</name>
    <name evidence="11" type="ORF">ENT87_00590</name>
</gene>
<keyword evidence="6 10" id="KW-0554">One-carbon metabolism</keyword>
<dbReference type="Gene3D" id="3.30.1030.10">
    <property type="entry name" value="Methenyltetrahydromethanopterin Cyclohydrolase, Chain A, domain 2"/>
    <property type="match status" value="1"/>
</dbReference>
<dbReference type="Pfam" id="PF02289">
    <property type="entry name" value="MCH"/>
    <property type="match status" value="1"/>
</dbReference>
<name>A0A7J3I5P1_9CREN</name>
<comment type="catalytic activity">
    <reaction evidence="9 10">
        <text>5,10-methenyl-5,6,7,8-tetrahydromethanopterin + H2O = N(5)-formyl-5,6,7,8-tetrahydromethanopterin + H(+)</text>
        <dbReference type="Rhea" id="RHEA:19053"/>
        <dbReference type="ChEBI" id="CHEBI:15377"/>
        <dbReference type="ChEBI" id="CHEBI:15378"/>
        <dbReference type="ChEBI" id="CHEBI:58018"/>
        <dbReference type="ChEBI" id="CHEBI:58337"/>
        <dbReference type="EC" id="3.5.4.27"/>
    </reaction>
</comment>
<evidence type="ECO:0000256" key="8">
    <source>
        <dbReference type="ARBA" id="ARBA00030468"/>
    </source>
</evidence>
<dbReference type="Gene3D" id="3.10.340.11">
    <property type="entry name" value="Methenyltetrahydromethanopterin Cyclohydrolase, Chain A, domain 1"/>
    <property type="match status" value="1"/>
</dbReference>
<dbReference type="GO" id="GO:0005737">
    <property type="term" value="C:cytoplasm"/>
    <property type="evidence" value="ECO:0007669"/>
    <property type="project" value="UniProtKB-SubCell"/>
</dbReference>
<dbReference type="GO" id="GO:0018759">
    <property type="term" value="F:methenyltetrahydromethanopterin cyclohydrolase activity"/>
    <property type="evidence" value="ECO:0007669"/>
    <property type="project" value="UniProtKB-UniRule"/>
</dbReference>
<accession>A0A7J3I5P1</accession>
<sequence length="320" mass="34234">MKPMNKLAVDIIKKGIDMADELKVEILNIGGATVVDAGVKASGSIDAGIVVSKVCLGGLAAVSLTPLLIEDIVLPAVAVSTDHPIESCIASQLAGWRIRVGDFFANGSGPARVLAKKPRKLLESIGYTEQSDEAALVLETSRMPSEDVIKYIGNETGVESKNIYIMVVAPNSIAGSVQVSARIVETGIFKFNTIGFDIKCIRYGFGVCPIAPLHPDPLVMMGRTNDMLLYGGSTYYIVSYPDDAKLEEYVKKTPSSSSRDYGKSFVVLVKQFGEEILYKVDPNVFAPAMVTVNNVSSGRTFKAGYINISVIKNSIALSLG</sequence>
<dbReference type="EMBL" id="DTAI01000018">
    <property type="protein sequence ID" value="HGN36040.1"/>
    <property type="molecule type" value="Genomic_DNA"/>
</dbReference>
<evidence type="ECO:0000256" key="4">
    <source>
        <dbReference type="ARBA" id="ARBA00020597"/>
    </source>
</evidence>
<dbReference type="NCBIfam" id="TIGR03120">
    <property type="entry name" value="one_C_mch"/>
    <property type="match status" value="1"/>
</dbReference>
<dbReference type="GO" id="GO:0006730">
    <property type="term" value="P:one-carbon metabolic process"/>
    <property type="evidence" value="ECO:0007669"/>
    <property type="project" value="UniProtKB-UniRule"/>
</dbReference>
<comment type="caution">
    <text evidence="11">The sequence shown here is derived from an EMBL/GenBank/DDBJ whole genome shotgun (WGS) entry which is preliminary data.</text>
</comment>
<protein>
    <recommendedName>
        <fullName evidence="4 10">Methenyltetrahydromethanopterin cyclohydrolase</fullName>
        <ecNumber evidence="3 10">3.5.4.27</ecNumber>
    </recommendedName>
    <alternativeName>
        <fullName evidence="8 10">Methenyl-H4MPT cyclohydrolase</fullName>
    </alternativeName>
</protein>
<dbReference type="HAMAP" id="MF_00486">
    <property type="entry name" value="McH"/>
    <property type="match status" value="1"/>
</dbReference>
<evidence type="ECO:0000256" key="2">
    <source>
        <dbReference type="ARBA" id="ARBA00006902"/>
    </source>
</evidence>
<dbReference type="AlphaFoldDB" id="A0A7J3I5P1"/>
<evidence type="ECO:0000313" key="11">
    <source>
        <dbReference type="EMBL" id="HGN36040.1"/>
    </source>
</evidence>
<evidence type="ECO:0000256" key="5">
    <source>
        <dbReference type="ARBA" id="ARBA00022490"/>
    </source>
</evidence>
<proteinExistence type="inferred from homology"/>
<reference evidence="11" key="1">
    <citation type="journal article" date="2020" name="mSystems">
        <title>Genome- and Community-Level Interaction Insights into Carbon Utilization and Element Cycling Functions of Hydrothermarchaeota in Hydrothermal Sediment.</title>
        <authorList>
            <person name="Zhou Z."/>
            <person name="Liu Y."/>
            <person name="Xu W."/>
            <person name="Pan J."/>
            <person name="Luo Z.H."/>
            <person name="Li M."/>
        </authorList>
    </citation>
    <scope>NUCLEOTIDE SEQUENCE [LARGE SCALE GENOMIC DNA]</scope>
    <source>
        <strain evidence="11">SpSt-618</strain>
    </source>
</reference>
<keyword evidence="5 10" id="KW-0963">Cytoplasm</keyword>
<comment type="subcellular location">
    <subcellularLocation>
        <location evidence="1 10">Cytoplasm</location>
    </subcellularLocation>
</comment>
<organism evidence="11">
    <name type="scientific">Ignisphaera aggregans</name>
    <dbReference type="NCBI Taxonomy" id="334771"/>
    <lineage>
        <taxon>Archaea</taxon>
        <taxon>Thermoproteota</taxon>
        <taxon>Thermoprotei</taxon>
        <taxon>Desulfurococcales</taxon>
        <taxon>Desulfurococcaceae</taxon>
        <taxon>Ignisphaera</taxon>
    </lineage>
</organism>
<comment type="function">
    <text evidence="10">Catalyzes the hydrolysis of methenyl-H(4)MPT(+) to 5-formyl-H(4)MPT.</text>
</comment>
<dbReference type="InterPro" id="IPR003209">
    <property type="entry name" value="METHMP_CycHdrlase"/>
</dbReference>
<evidence type="ECO:0000256" key="10">
    <source>
        <dbReference type="HAMAP-Rule" id="MF_00486"/>
    </source>
</evidence>
<evidence type="ECO:0000256" key="6">
    <source>
        <dbReference type="ARBA" id="ARBA00022563"/>
    </source>
</evidence>
<evidence type="ECO:0000256" key="1">
    <source>
        <dbReference type="ARBA" id="ARBA00004496"/>
    </source>
</evidence>
<evidence type="ECO:0000256" key="9">
    <source>
        <dbReference type="ARBA" id="ARBA00048684"/>
    </source>
</evidence>
<dbReference type="EC" id="3.5.4.27" evidence="3 10"/>
<evidence type="ECO:0000256" key="3">
    <source>
        <dbReference type="ARBA" id="ARBA00012765"/>
    </source>
</evidence>
<keyword evidence="7 10" id="KW-0378">Hydrolase</keyword>
<dbReference type="SUPFAM" id="SSF56199">
    <property type="entry name" value="Methenyltetrahydromethanopterin cyclohydrolase"/>
    <property type="match status" value="1"/>
</dbReference>